<dbReference type="EMBL" id="AZFM01000005">
    <property type="protein sequence ID" value="KRL90965.1"/>
    <property type="molecule type" value="Genomic_DNA"/>
</dbReference>
<protein>
    <submittedName>
        <fullName evidence="1">MarR family transcriptional regulator</fullName>
    </submittedName>
</protein>
<dbReference type="Pfam" id="PF22752">
    <property type="entry name" value="DUF488-N3i"/>
    <property type="match status" value="1"/>
</dbReference>
<dbReference type="InterPro" id="IPR052552">
    <property type="entry name" value="YeaO-like"/>
</dbReference>
<comment type="caution">
    <text evidence="1">The sequence shown here is derived from an EMBL/GenBank/DDBJ whole genome shotgun (WGS) entry which is preliminary data.</text>
</comment>
<dbReference type="Proteomes" id="UP000051036">
    <property type="component" value="Unassembled WGS sequence"/>
</dbReference>
<proteinExistence type="predicted"/>
<organism evidence="1 2">
    <name type="scientific">Lactobacillus kalixensis DSM 16043</name>
    <dbReference type="NCBI Taxonomy" id="1423763"/>
    <lineage>
        <taxon>Bacteria</taxon>
        <taxon>Bacillati</taxon>
        <taxon>Bacillota</taxon>
        <taxon>Bacilli</taxon>
        <taxon>Lactobacillales</taxon>
        <taxon>Lactobacillaceae</taxon>
        <taxon>Lactobacillus</taxon>
    </lineage>
</organism>
<evidence type="ECO:0000313" key="2">
    <source>
        <dbReference type="Proteomes" id="UP000051036"/>
    </source>
</evidence>
<keyword evidence="2" id="KW-1185">Reference proteome</keyword>
<dbReference type="OrthoDB" id="9790745at2"/>
<evidence type="ECO:0000313" key="1">
    <source>
        <dbReference type="EMBL" id="KRL90965.1"/>
    </source>
</evidence>
<reference evidence="1 2" key="1">
    <citation type="journal article" date="2015" name="Genome Announc.">
        <title>Expanding the biotechnology potential of lactobacilli through comparative genomics of 213 strains and associated genera.</title>
        <authorList>
            <person name="Sun Z."/>
            <person name="Harris H.M."/>
            <person name="McCann A."/>
            <person name="Guo C."/>
            <person name="Argimon S."/>
            <person name="Zhang W."/>
            <person name="Yang X."/>
            <person name="Jeffery I.B."/>
            <person name="Cooney J.C."/>
            <person name="Kagawa T.F."/>
            <person name="Liu W."/>
            <person name="Song Y."/>
            <person name="Salvetti E."/>
            <person name="Wrobel A."/>
            <person name="Rasinkangas P."/>
            <person name="Parkhill J."/>
            <person name="Rea M.C."/>
            <person name="O'Sullivan O."/>
            <person name="Ritari J."/>
            <person name="Douillard F.P."/>
            <person name="Paul Ross R."/>
            <person name="Yang R."/>
            <person name="Briner A.E."/>
            <person name="Felis G.E."/>
            <person name="de Vos W.M."/>
            <person name="Barrangou R."/>
            <person name="Klaenhammer T.R."/>
            <person name="Caufield P.W."/>
            <person name="Cui Y."/>
            <person name="Zhang H."/>
            <person name="O'Toole P.W."/>
        </authorList>
    </citation>
    <scope>NUCLEOTIDE SEQUENCE [LARGE SCALE GENOMIC DNA]</scope>
    <source>
        <strain evidence="1 2">DSM 16043</strain>
    </source>
</reference>
<dbReference type="PANTHER" id="PTHR36849">
    <property type="entry name" value="CYTOPLASMIC PROTEIN-RELATED"/>
    <property type="match status" value="1"/>
</dbReference>
<accession>A0A0R1UJ94</accession>
<name>A0A0R1UJ94_9LACO</name>
<dbReference type="PATRIC" id="fig|1423763.3.peg.1599"/>
<dbReference type="PANTHER" id="PTHR36849:SF1">
    <property type="entry name" value="CYTOPLASMIC PROTEIN"/>
    <property type="match status" value="1"/>
</dbReference>
<dbReference type="RefSeq" id="WP_057797667.1">
    <property type="nucleotide sequence ID" value="NZ_AZFM01000005.1"/>
</dbReference>
<dbReference type="STRING" id="1423763.FC46_GL001575"/>
<dbReference type="AlphaFoldDB" id="A0A0R1UJ94"/>
<gene>
    <name evidence="1" type="ORF">FC46_GL001575</name>
</gene>
<sequence>MSEIKLVRIYEHVQPQGYRILVDRLWPRGISKVKAALDEWDKQIGPSNELRKWFNHDDEKYPEFKEKYLNELKKNPETQVFINTVREKLAKGNVLFLYGAKDTEHNQAVVLKEFVEKSL</sequence>